<comment type="caution">
    <text evidence="2">The sequence shown here is derived from an EMBL/GenBank/DDBJ whole genome shotgun (WGS) entry which is preliminary data.</text>
</comment>
<dbReference type="Pfam" id="PF11369">
    <property type="entry name" value="DUF3160"/>
    <property type="match status" value="1"/>
</dbReference>
<dbReference type="AlphaFoldDB" id="A0A1V5SZ65"/>
<reference evidence="2" key="1">
    <citation type="submission" date="2017-02" db="EMBL/GenBank/DDBJ databases">
        <title>Delving into the versatile metabolic prowess of the omnipresent phylum Bacteroidetes.</title>
        <authorList>
            <person name="Nobu M.K."/>
            <person name="Mei R."/>
            <person name="Narihiro T."/>
            <person name="Kuroda K."/>
            <person name="Liu W.-T."/>
        </authorList>
    </citation>
    <scope>NUCLEOTIDE SEQUENCE</scope>
    <source>
        <strain evidence="2">ADurb.Bin276</strain>
    </source>
</reference>
<evidence type="ECO:0000259" key="1">
    <source>
        <dbReference type="SMART" id="SM01324"/>
    </source>
</evidence>
<protein>
    <recommendedName>
        <fullName evidence="1">YARHG domain-containing protein</fullName>
    </recommendedName>
</protein>
<dbReference type="InterPro" id="IPR022601">
    <property type="entry name" value="DUF3160"/>
</dbReference>
<gene>
    <name evidence="2" type="ORF">BWY41_00878</name>
</gene>
<organism evidence="2">
    <name type="scientific">Candidatus Atribacter allofermentans</name>
    <dbReference type="NCBI Taxonomy" id="1852833"/>
    <lineage>
        <taxon>Bacteria</taxon>
        <taxon>Pseudomonadati</taxon>
        <taxon>Atribacterota</taxon>
        <taxon>Atribacteria</taxon>
        <taxon>Atribacterales</taxon>
        <taxon>Atribacteraceae</taxon>
        <taxon>Atribacter</taxon>
    </lineage>
</organism>
<proteinExistence type="predicted"/>
<dbReference type="SMART" id="SM01324">
    <property type="entry name" value="YARHG"/>
    <property type="match status" value="1"/>
</dbReference>
<evidence type="ECO:0000313" key="2">
    <source>
        <dbReference type="EMBL" id="OQA59262.1"/>
    </source>
</evidence>
<feature type="domain" description="YARHG" evidence="1">
    <location>
        <begin position="20"/>
        <end position="104"/>
    </location>
</feature>
<dbReference type="InterPro" id="IPR025582">
    <property type="entry name" value="YARHG_dom"/>
</dbReference>
<dbReference type="InterPro" id="IPR038434">
    <property type="entry name" value="YARHG_sf"/>
</dbReference>
<dbReference type="Gene3D" id="1.20.58.1690">
    <property type="match status" value="1"/>
</dbReference>
<dbReference type="EMBL" id="MWBQ01000055">
    <property type="protein sequence ID" value="OQA59262.1"/>
    <property type="molecule type" value="Genomic_DNA"/>
</dbReference>
<dbReference type="Pfam" id="PF13308">
    <property type="entry name" value="YARHG"/>
    <property type="match status" value="1"/>
</dbReference>
<name>A0A1V5SZ65_9BACT</name>
<dbReference type="Proteomes" id="UP000485569">
    <property type="component" value="Unassembled WGS sequence"/>
</dbReference>
<accession>A0A1V5SZ65</accession>
<dbReference type="SMART" id="SM01325">
    <property type="entry name" value="DUF3160"/>
    <property type="match status" value="1"/>
</dbReference>
<sequence length="816" mass="95432">MKSNKSIFIILLMVLSVSFIGLTEEQVITPQELEGKTLAQIYMMRNEIFAQRGRPFKTYELNNYFRSQDWYQIGVNEDGTVTYSDDRLTEIDRKNIEALLEKEKELLQQNFIEIDGKKKINTDNIINLWQFGELASEDLERLSQFGFTIFPCRYPKPEGESMEWAPAPYEQFFWLYENNNYHGVANFITTDAILQLYHIFFDFTLRNLESEKLYPVVKVLTEQMLHISQNLYQETENTNIQKAALRNIAYFAVPQFLLTESEGSYPHDIQTIIQSEIDKSTGAVGRENSEIFNPDFNPFIKHDMDYSQFIIRGHYTRSEELKRYFMALMWYGQNYFLADQQTDLLQSLVITKQLFDNSYNNSKLIDLWETIYEPTVFYVGLSDDLGPQEYKIILDTVYGKKIPYEDLSDPIKLAAAQKMAEEMYSKKKRIKTELYLIPSTAQFRFMGQRYIPDSEILQRLTKWTDTVPRIPLRPFPKGLDVMSVLGSRLASKITLEEHQNEGNIWKEYPENLEKLTVEFSQLTSNDWKTNLYYNWLYCLKSLLQLKSGHDYPFYMRNQAWAKKNLITSLASWSQLRHDVILYGSPSGAEKGGWEEWIPDPPKSQVEANPEFFGRMLELLTHSRDGLQQRDLLTKPMQEKFEKFIDLVDFLHQVSLKETTNQLITNEEHEKLYTFGALLENLTISVMTDDESISNWFEIQSDTDKNVAVIADIHTAQIEVEENGQKIEKNLALEVGVGPVYEIYVVTEVDGYLKLTRGATFSYFEFLHSADDRLTDEKWQAMLKAGSNPPPPNWTQGFFSSQYPPEIPRLDYIYYFD</sequence>